<accession>A0A0A9FX69</accession>
<protein>
    <submittedName>
        <fullName evidence="1">Uncharacterized protein</fullName>
    </submittedName>
</protein>
<dbReference type="EMBL" id="GBRH01182077">
    <property type="protein sequence ID" value="JAE15819.1"/>
    <property type="molecule type" value="Transcribed_RNA"/>
</dbReference>
<proteinExistence type="predicted"/>
<reference evidence="1" key="1">
    <citation type="submission" date="2014-09" db="EMBL/GenBank/DDBJ databases">
        <authorList>
            <person name="Magalhaes I.L.F."/>
            <person name="Oliveira U."/>
            <person name="Santos F.R."/>
            <person name="Vidigal T.H.D.A."/>
            <person name="Brescovit A.D."/>
            <person name="Santos A.J."/>
        </authorList>
    </citation>
    <scope>NUCLEOTIDE SEQUENCE</scope>
    <source>
        <tissue evidence="1">Shoot tissue taken approximately 20 cm above the soil surface</tissue>
    </source>
</reference>
<dbReference type="AlphaFoldDB" id="A0A0A9FX69"/>
<evidence type="ECO:0000313" key="1">
    <source>
        <dbReference type="EMBL" id="JAE15819.1"/>
    </source>
</evidence>
<organism evidence="1">
    <name type="scientific">Arundo donax</name>
    <name type="common">Giant reed</name>
    <name type="synonym">Donax arundinaceus</name>
    <dbReference type="NCBI Taxonomy" id="35708"/>
    <lineage>
        <taxon>Eukaryota</taxon>
        <taxon>Viridiplantae</taxon>
        <taxon>Streptophyta</taxon>
        <taxon>Embryophyta</taxon>
        <taxon>Tracheophyta</taxon>
        <taxon>Spermatophyta</taxon>
        <taxon>Magnoliopsida</taxon>
        <taxon>Liliopsida</taxon>
        <taxon>Poales</taxon>
        <taxon>Poaceae</taxon>
        <taxon>PACMAD clade</taxon>
        <taxon>Arundinoideae</taxon>
        <taxon>Arundineae</taxon>
        <taxon>Arundo</taxon>
    </lineage>
</organism>
<name>A0A0A9FX69_ARUDO</name>
<sequence>MIHFSCSKYSGTLNCTILLETRCKYSISIGSCASGQDLVNLSLSHFLPGLLRSKLISSAAISPLSR</sequence>
<reference evidence="1" key="2">
    <citation type="journal article" date="2015" name="Data Brief">
        <title>Shoot transcriptome of the giant reed, Arundo donax.</title>
        <authorList>
            <person name="Barrero R.A."/>
            <person name="Guerrero F.D."/>
            <person name="Moolhuijzen P."/>
            <person name="Goolsby J.A."/>
            <person name="Tidwell J."/>
            <person name="Bellgard S.E."/>
            <person name="Bellgard M.I."/>
        </authorList>
    </citation>
    <scope>NUCLEOTIDE SEQUENCE</scope>
    <source>
        <tissue evidence="1">Shoot tissue taken approximately 20 cm above the soil surface</tissue>
    </source>
</reference>